<evidence type="ECO:0000256" key="15">
    <source>
        <dbReference type="ARBA" id="ARBA00023128"/>
    </source>
</evidence>
<reference evidence="20" key="1">
    <citation type="submission" date="2015-09" db="EMBL/GenBank/DDBJ databases">
        <title>Capturing the unknown biodiversity of arthropods in tropical forests using metagenomics.</title>
        <authorList>
            <person name="Andujar C."/>
            <person name="Creedy T.J."/>
            <person name="Garner B."/>
            <person name="Canty R."/>
            <person name="Warner H.B."/>
            <person name="Lipecki J."/>
            <person name="Crampton-Platt A."/>
            <person name="Gabrielli M."/>
            <person name="Croydon-Veleslavov I.A."/>
            <person name="Lim J.L."/>
            <person name="Linard B."/>
            <person name="Vogler A."/>
        </authorList>
    </citation>
    <scope>NUCLEOTIDE SEQUENCE</scope>
</reference>
<comment type="catalytic activity">
    <reaction evidence="17 18">
        <text>a ubiquinone + NADH + 5 H(+)(in) = a ubiquinol + NAD(+) + 4 H(+)(out)</text>
        <dbReference type="Rhea" id="RHEA:29091"/>
        <dbReference type="Rhea" id="RHEA-COMP:9565"/>
        <dbReference type="Rhea" id="RHEA-COMP:9566"/>
        <dbReference type="ChEBI" id="CHEBI:15378"/>
        <dbReference type="ChEBI" id="CHEBI:16389"/>
        <dbReference type="ChEBI" id="CHEBI:17976"/>
        <dbReference type="ChEBI" id="CHEBI:57540"/>
        <dbReference type="ChEBI" id="CHEBI:57945"/>
        <dbReference type="EC" id="7.1.1.2"/>
    </reaction>
</comment>
<keyword evidence="16 18" id="KW-0472">Membrane</keyword>
<keyword evidence="12 18" id="KW-1133">Transmembrane helix</keyword>
<evidence type="ECO:0000256" key="6">
    <source>
        <dbReference type="ARBA" id="ARBA00022448"/>
    </source>
</evidence>
<feature type="transmembrane region" description="Helical" evidence="18">
    <location>
        <begin position="197"/>
        <end position="215"/>
    </location>
</feature>
<keyword evidence="8 18" id="KW-0812">Transmembrane</keyword>
<evidence type="ECO:0000256" key="12">
    <source>
        <dbReference type="ARBA" id="ARBA00022989"/>
    </source>
</evidence>
<dbReference type="InterPro" id="IPR003917">
    <property type="entry name" value="NADH_UbQ_OxRdtase_chain2"/>
</dbReference>
<keyword evidence="9 18" id="KW-0999">Mitochondrion inner membrane</keyword>
<keyword evidence="15 18" id="KW-0496">Mitochondrion</keyword>
<dbReference type="PANTHER" id="PTHR46552:SF1">
    <property type="entry name" value="NADH-UBIQUINONE OXIDOREDUCTASE CHAIN 2"/>
    <property type="match status" value="1"/>
</dbReference>
<sequence length="338" mass="40079">MKVLIFLFLINKLFQMMFFLMMLLGIFIVISSSSWMGMWIGLEINLLAIIPLMNNMKYMQFSEASFKYFITQALASSIFLISVIFLTKFFNMSFLLMFNSSILLKMGAAPFHFWLPEIMEGLNWNLNYLLMTIQKIAPFNMIIMNNSLFFLLIIIYGMLISGIMGMNQISMKKIMAYSSINHISWMLASLFSLKLIWLYYFLTYSLINFNLLMIFKKFKIFNLNQLFNIFNQNFLMKLIYLLNFFSLAGLPPFLGFLPKWLTIQFMVPNFFWLSMIMVILTLMTIFFYLKFSLPFLLLNFEKTNFKLNFSKANFFLIYFTNSMSLISLIFLTFLINFL</sequence>
<evidence type="ECO:0000256" key="18">
    <source>
        <dbReference type="RuleBase" id="RU003403"/>
    </source>
</evidence>
<proteinExistence type="inferred from homology"/>
<evidence type="ECO:0000313" key="20">
    <source>
        <dbReference type="EMBL" id="AML26246.1"/>
    </source>
</evidence>
<evidence type="ECO:0000256" key="7">
    <source>
        <dbReference type="ARBA" id="ARBA00022660"/>
    </source>
</evidence>
<dbReference type="GO" id="GO:0008137">
    <property type="term" value="F:NADH dehydrogenase (ubiquinone) activity"/>
    <property type="evidence" value="ECO:0007669"/>
    <property type="project" value="UniProtKB-EC"/>
</dbReference>
<evidence type="ECO:0000256" key="8">
    <source>
        <dbReference type="ARBA" id="ARBA00022692"/>
    </source>
</evidence>
<evidence type="ECO:0000256" key="2">
    <source>
        <dbReference type="ARBA" id="ARBA00004448"/>
    </source>
</evidence>
<evidence type="ECO:0000256" key="9">
    <source>
        <dbReference type="ARBA" id="ARBA00022792"/>
    </source>
</evidence>
<dbReference type="InterPro" id="IPR050175">
    <property type="entry name" value="Complex_I_Subunit_2"/>
</dbReference>
<feature type="transmembrane region" description="Helical" evidence="18">
    <location>
        <begin position="12"/>
        <end position="30"/>
    </location>
</feature>
<evidence type="ECO:0000256" key="16">
    <source>
        <dbReference type="ARBA" id="ARBA00023136"/>
    </source>
</evidence>
<dbReference type="GO" id="GO:0005743">
    <property type="term" value="C:mitochondrial inner membrane"/>
    <property type="evidence" value="ECO:0007669"/>
    <property type="project" value="UniProtKB-SubCell"/>
</dbReference>
<name>A0A126TFE8_9COLE</name>
<comment type="function">
    <text evidence="18">Core subunit of the mitochondrial membrane respiratory chain NADH dehydrogenase (Complex I) which catalyzes electron transfer from NADH through the respiratory chain, using ubiquinone as an electron acceptor. Essential for the catalytic activity and assembly of complex I.</text>
</comment>
<dbReference type="GO" id="GO:0006120">
    <property type="term" value="P:mitochondrial electron transport, NADH to ubiquinone"/>
    <property type="evidence" value="ECO:0007669"/>
    <property type="project" value="InterPro"/>
</dbReference>
<evidence type="ECO:0000256" key="17">
    <source>
        <dbReference type="ARBA" id="ARBA00049551"/>
    </source>
</evidence>
<feature type="transmembrane region" description="Helical" evidence="18">
    <location>
        <begin position="312"/>
        <end position="335"/>
    </location>
</feature>
<keyword evidence="14 18" id="KW-0830">Ubiquinone</keyword>
<keyword evidence="10 18" id="KW-1278">Translocase</keyword>
<evidence type="ECO:0000256" key="4">
    <source>
        <dbReference type="ARBA" id="ARBA00012944"/>
    </source>
</evidence>
<comment type="subcellular location">
    <subcellularLocation>
        <location evidence="2 18">Mitochondrion inner membrane</location>
        <topology evidence="2 18">Multi-pass membrane protein</topology>
    </subcellularLocation>
</comment>
<geneLocation type="mitochondrion" evidence="20"/>
<dbReference type="Pfam" id="PF00361">
    <property type="entry name" value="Proton_antipo_M"/>
    <property type="match status" value="1"/>
</dbReference>
<feature type="transmembrane region" description="Helical" evidence="18">
    <location>
        <begin position="270"/>
        <end position="291"/>
    </location>
</feature>
<feature type="transmembrane region" description="Helical" evidence="18">
    <location>
        <begin position="36"/>
        <end position="54"/>
    </location>
</feature>
<dbReference type="AlphaFoldDB" id="A0A126TFE8"/>
<gene>
    <name evidence="20" type="primary">ND2</name>
</gene>
<evidence type="ECO:0000256" key="13">
    <source>
        <dbReference type="ARBA" id="ARBA00023027"/>
    </source>
</evidence>
<evidence type="ECO:0000256" key="14">
    <source>
        <dbReference type="ARBA" id="ARBA00023075"/>
    </source>
</evidence>
<evidence type="ECO:0000256" key="5">
    <source>
        <dbReference type="ARBA" id="ARBA00021008"/>
    </source>
</evidence>
<dbReference type="PRINTS" id="PR01436">
    <property type="entry name" value="NADHDHGNASE2"/>
</dbReference>
<evidence type="ECO:0000256" key="11">
    <source>
        <dbReference type="ARBA" id="ARBA00022982"/>
    </source>
</evidence>
<dbReference type="EC" id="7.1.1.2" evidence="4 18"/>
<keyword evidence="11 18" id="KW-0249">Electron transport</keyword>
<protein>
    <recommendedName>
        <fullName evidence="5 18">NADH-ubiquinone oxidoreductase chain 2</fullName>
        <ecNumber evidence="4 18">7.1.1.2</ecNumber>
    </recommendedName>
</protein>
<comment type="similarity">
    <text evidence="3 18">Belongs to the complex I subunit 2 family.</text>
</comment>
<organism evidence="20">
    <name type="scientific">Leiodidae sp. BMNH 1274323</name>
    <dbReference type="NCBI Taxonomy" id="1796520"/>
    <lineage>
        <taxon>Eukaryota</taxon>
        <taxon>Metazoa</taxon>
        <taxon>Ecdysozoa</taxon>
        <taxon>Arthropoda</taxon>
        <taxon>Hexapoda</taxon>
        <taxon>Insecta</taxon>
        <taxon>Pterygota</taxon>
        <taxon>Neoptera</taxon>
        <taxon>Endopterygota</taxon>
        <taxon>Coleoptera</taxon>
        <taxon>Polyphaga</taxon>
        <taxon>Staphyliniformia</taxon>
        <taxon>Leiodidae</taxon>
    </lineage>
</organism>
<feature type="transmembrane region" description="Helical" evidence="18">
    <location>
        <begin position="149"/>
        <end position="167"/>
    </location>
</feature>
<evidence type="ECO:0000259" key="19">
    <source>
        <dbReference type="Pfam" id="PF00361"/>
    </source>
</evidence>
<dbReference type="EMBL" id="KT696215">
    <property type="protein sequence ID" value="AML26246.1"/>
    <property type="molecule type" value="Genomic_DNA"/>
</dbReference>
<dbReference type="InterPro" id="IPR001750">
    <property type="entry name" value="ND/Mrp_TM"/>
</dbReference>
<evidence type="ECO:0000256" key="3">
    <source>
        <dbReference type="ARBA" id="ARBA00007012"/>
    </source>
</evidence>
<keyword evidence="6" id="KW-0813">Transport</keyword>
<accession>A0A126TFE8</accession>
<keyword evidence="7 18" id="KW-0679">Respiratory chain</keyword>
<keyword evidence="13 18" id="KW-0520">NAD</keyword>
<evidence type="ECO:0000256" key="1">
    <source>
        <dbReference type="ARBA" id="ARBA00003257"/>
    </source>
</evidence>
<feature type="transmembrane region" description="Helical" evidence="18">
    <location>
        <begin position="235"/>
        <end position="258"/>
    </location>
</feature>
<comment type="function">
    <text evidence="1">Core subunit of the mitochondrial membrane respiratory chain NADH dehydrogenase (Complex I) that is believed to belong to the minimal assembly required for catalysis. Complex I functions in the transfer of electrons from NADH to the respiratory chain. The immediate electron acceptor for the enzyme is believed to be ubiquinone.</text>
</comment>
<feature type="domain" description="NADH:quinone oxidoreductase/Mrp antiporter transmembrane" evidence="19">
    <location>
        <begin position="32"/>
        <end position="284"/>
    </location>
</feature>
<evidence type="ECO:0000256" key="10">
    <source>
        <dbReference type="ARBA" id="ARBA00022967"/>
    </source>
</evidence>
<dbReference type="PANTHER" id="PTHR46552">
    <property type="entry name" value="NADH-UBIQUINONE OXIDOREDUCTASE CHAIN 2"/>
    <property type="match status" value="1"/>
</dbReference>